<reference evidence="1" key="1">
    <citation type="submission" date="2011-05" db="EMBL/GenBank/DDBJ databases">
        <title>Unity in variety -- the pan-genome of the Chlamydiae.</title>
        <authorList>
            <person name="Collingro A."/>
            <person name="Tischler P."/>
            <person name="Weinmaier T."/>
            <person name="Penz T."/>
            <person name="Heinz E."/>
            <person name="Brunham R.C."/>
            <person name="Read T.D."/>
            <person name="Bavoil P.M."/>
            <person name="Sachse K."/>
            <person name="Kahane S."/>
            <person name="Friedman M.G."/>
            <person name="Rattei T."/>
            <person name="Myers G.S.A."/>
            <person name="Horn M."/>
        </authorList>
    </citation>
    <scope>NUCLEOTIDE SEQUENCE</scope>
    <source>
        <strain evidence="1">2032/99</strain>
    </source>
</reference>
<dbReference type="AlphaFoldDB" id="F8LCR0"/>
<organism evidence="1">
    <name type="scientific">Waddlia chondrophila 2032/99</name>
    <dbReference type="NCBI Taxonomy" id="765953"/>
    <lineage>
        <taxon>Bacteria</taxon>
        <taxon>Pseudomonadati</taxon>
        <taxon>Chlamydiota</taxon>
        <taxon>Chlamydiia</taxon>
        <taxon>Parachlamydiales</taxon>
        <taxon>Waddliaceae</taxon>
        <taxon>Waddlia</taxon>
    </lineage>
</organism>
<evidence type="ECO:0000313" key="1">
    <source>
        <dbReference type="EMBL" id="CCB91274.1"/>
    </source>
</evidence>
<gene>
    <name evidence="1" type="ORF">WCH_CZ18030</name>
</gene>
<proteinExistence type="predicted"/>
<sequence length="61" mass="7186">MMLLSLTERRVTGSMEKRNGFMLVSSSLVRKYCVINLYAAKFFDKNFVLHVSKNKKLHFEK</sequence>
<protein>
    <submittedName>
        <fullName evidence="1">Uncharacterized protein</fullName>
    </submittedName>
</protein>
<dbReference type="EMBL" id="FR872652">
    <property type="protein sequence ID" value="CCB91274.1"/>
    <property type="molecule type" value="Genomic_DNA"/>
</dbReference>
<name>F8LCR0_9BACT</name>
<accession>F8LCR0</accession>